<proteinExistence type="predicted"/>
<dbReference type="InterPro" id="IPR055650">
    <property type="entry name" value="DUF7226"/>
</dbReference>
<comment type="caution">
    <text evidence="2">The sequence shown here is derived from an EMBL/GenBank/DDBJ whole genome shotgun (WGS) entry which is preliminary data.</text>
</comment>
<accession>A0AA90NTJ2</accession>
<evidence type="ECO:0000313" key="2">
    <source>
        <dbReference type="EMBL" id="MDP0590149.1"/>
    </source>
</evidence>
<keyword evidence="3" id="KW-1185">Reference proteome</keyword>
<organism evidence="2 3">
    <name type="scientific">Candidatus Endonucleibacter bathymodioli</name>
    <dbReference type="NCBI Taxonomy" id="539814"/>
    <lineage>
        <taxon>Bacteria</taxon>
        <taxon>Pseudomonadati</taxon>
        <taxon>Pseudomonadota</taxon>
        <taxon>Gammaproteobacteria</taxon>
        <taxon>Oceanospirillales</taxon>
        <taxon>Endozoicomonadaceae</taxon>
        <taxon>Candidatus Endonucleibacter</taxon>
    </lineage>
</organism>
<protein>
    <recommendedName>
        <fullName evidence="1">DUF7226 domain-containing protein</fullName>
    </recommendedName>
</protein>
<dbReference type="Proteomes" id="UP001178148">
    <property type="component" value="Unassembled WGS sequence"/>
</dbReference>
<dbReference type="AlphaFoldDB" id="A0AA90NTJ2"/>
<feature type="domain" description="DUF7226" evidence="1">
    <location>
        <begin position="29"/>
        <end position="143"/>
    </location>
</feature>
<gene>
    <name evidence="2" type="ORF">QS748_13565</name>
</gene>
<name>A0AA90NTJ2_9GAMM</name>
<evidence type="ECO:0000313" key="3">
    <source>
        <dbReference type="Proteomes" id="UP001178148"/>
    </source>
</evidence>
<sequence>MAIETSDFPQADRLQQVGEVAIAVSKGNHTDDDIENYIGLESSGRQGRYYRLAAEILGLVTNEANNAELTPIGKEYSTLSSDSSRIDFLGRCLIETKVFNEALRYIHKYNPDDKRLKLWFRTLYPGAISTADRRFSTFISYINEANLVGKSKGIRQLEKYSGGILKIKEDIKQLKGKDKTGETPPSYKADNISYNINAQKMERANKIHWELIAAKSKYLHDLGFQPYENEHIDLYVKDEEIILYEMKSLNQDSTNFISQTRKAISQLYEYRYIFNLPEANLCIVTNSTVPNKNYWYLKYLTKDRCIAYEWTDDFLSFNTDEASKYMLGSFYAT</sequence>
<dbReference type="EMBL" id="JASXSV010000032">
    <property type="protein sequence ID" value="MDP0590149.1"/>
    <property type="molecule type" value="Genomic_DNA"/>
</dbReference>
<reference evidence="2 3" key="1">
    <citation type="journal article" date="2023" name="bioRxiv">
        <title>An intranuclear bacterial parasite of deep-sea mussels expresses apoptosis inhibitors acquired from its host.</title>
        <authorList>
            <person name="Gonzalez Porras M.A."/>
            <person name="Assie A."/>
            <person name="Tietjen M."/>
            <person name="Violette M."/>
            <person name="Kleiner M."/>
            <person name="Gruber-Vodicka H."/>
            <person name="Dubilier N."/>
            <person name="Leisch N."/>
        </authorList>
    </citation>
    <scope>NUCLEOTIDE SEQUENCE [LARGE SCALE GENOMIC DNA]</scope>
    <source>
        <strain evidence="2">IAP13</strain>
    </source>
</reference>
<evidence type="ECO:0000259" key="1">
    <source>
        <dbReference type="Pfam" id="PF23871"/>
    </source>
</evidence>
<dbReference type="Pfam" id="PF23871">
    <property type="entry name" value="DUF7226"/>
    <property type="match status" value="1"/>
</dbReference>